<dbReference type="AlphaFoldDB" id="X1H878"/>
<sequence length="101" mass="11168">MGYSVSSGGRLAAAAHLGISLKKEFAVTRDYLEKKTIREMLEFGESSGLFKDPNIRNYLIQKLKKKAGKYASCKKSELVDLFLRSGVDLVGKVPAEILDTK</sequence>
<evidence type="ECO:0000313" key="1">
    <source>
        <dbReference type="EMBL" id="GAH41488.1"/>
    </source>
</evidence>
<dbReference type="EMBL" id="BARU01009780">
    <property type="protein sequence ID" value="GAH41488.1"/>
    <property type="molecule type" value="Genomic_DNA"/>
</dbReference>
<proteinExistence type="predicted"/>
<accession>X1H878</accession>
<organism evidence="1">
    <name type="scientific">marine sediment metagenome</name>
    <dbReference type="NCBI Taxonomy" id="412755"/>
    <lineage>
        <taxon>unclassified sequences</taxon>
        <taxon>metagenomes</taxon>
        <taxon>ecological metagenomes</taxon>
    </lineage>
</organism>
<protein>
    <submittedName>
        <fullName evidence="1">Uncharacterized protein</fullName>
    </submittedName>
</protein>
<name>X1H878_9ZZZZ</name>
<reference evidence="1" key="1">
    <citation type="journal article" date="2014" name="Front. Microbiol.">
        <title>High frequency of phylogenetically diverse reductive dehalogenase-homologous genes in deep subseafloor sedimentary metagenomes.</title>
        <authorList>
            <person name="Kawai M."/>
            <person name="Futagami T."/>
            <person name="Toyoda A."/>
            <person name="Takaki Y."/>
            <person name="Nishi S."/>
            <person name="Hori S."/>
            <person name="Arai W."/>
            <person name="Tsubouchi T."/>
            <person name="Morono Y."/>
            <person name="Uchiyama I."/>
            <person name="Ito T."/>
            <person name="Fujiyama A."/>
            <person name="Inagaki F."/>
            <person name="Takami H."/>
        </authorList>
    </citation>
    <scope>NUCLEOTIDE SEQUENCE</scope>
    <source>
        <strain evidence="1">Expedition CK06-06</strain>
    </source>
</reference>
<comment type="caution">
    <text evidence="1">The sequence shown here is derived from an EMBL/GenBank/DDBJ whole genome shotgun (WGS) entry which is preliminary data.</text>
</comment>
<gene>
    <name evidence="1" type="ORF">S03H2_18811</name>
</gene>